<comment type="similarity">
    <text evidence="1">Belongs to the glycosyltransferase 47 family.</text>
</comment>
<name>A0ABP0RS31_9DINO</name>
<dbReference type="PANTHER" id="PTHR11062">
    <property type="entry name" value="EXOSTOSIN HEPARAN SULFATE GLYCOSYLTRANSFERASE -RELATED"/>
    <property type="match status" value="1"/>
</dbReference>
<evidence type="ECO:0000256" key="1">
    <source>
        <dbReference type="ARBA" id="ARBA00010271"/>
    </source>
</evidence>
<comment type="caution">
    <text evidence="3">The sequence shown here is derived from an EMBL/GenBank/DDBJ whole genome shotgun (WGS) entry which is preliminary data.</text>
</comment>
<dbReference type="InterPro" id="IPR004263">
    <property type="entry name" value="Exostosin"/>
</dbReference>
<gene>
    <name evidence="3" type="ORF">CCMP2556_LOCUS48462</name>
</gene>
<evidence type="ECO:0000313" key="3">
    <source>
        <dbReference type="EMBL" id="CAK9103168.1"/>
    </source>
</evidence>
<evidence type="ECO:0000259" key="2">
    <source>
        <dbReference type="Pfam" id="PF03016"/>
    </source>
</evidence>
<proteinExistence type="inferred from homology"/>
<dbReference type="EMBL" id="CAXAMN010026472">
    <property type="protein sequence ID" value="CAK9103168.1"/>
    <property type="molecule type" value="Genomic_DNA"/>
</dbReference>
<keyword evidence="4" id="KW-1185">Reference proteome</keyword>
<evidence type="ECO:0000313" key="4">
    <source>
        <dbReference type="Proteomes" id="UP001642484"/>
    </source>
</evidence>
<dbReference type="PANTHER" id="PTHR11062:SF281">
    <property type="entry name" value="EXOSTOSIN-LIKE 2"/>
    <property type="match status" value="1"/>
</dbReference>
<dbReference type="InterPro" id="IPR040911">
    <property type="entry name" value="Exostosin_GT47"/>
</dbReference>
<protein>
    <recommendedName>
        <fullName evidence="2">Exostosin GT47 domain-containing protein</fullName>
    </recommendedName>
</protein>
<dbReference type="Pfam" id="PF03016">
    <property type="entry name" value="Exostosin_GT47"/>
    <property type="match status" value="1"/>
</dbReference>
<feature type="domain" description="Exostosin GT47" evidence="2">
    <location>
        <begin position="205"/>
        <end position="505"/>
    </location>
</feature>
<accession>A0ABP0RS31</accession>
<sequence>MVCFFQLKKATPRGRVMLYFGRLGVLGLLGLFAVGHALEPGEAFEAEQQLLAKEIMGIFDGGNATCRSSLSCCTGSAATVSQELWSHVKAFAPNYHVRELLDSTPRMLERHYTFYNLWDRMKRAGSMQVFAADCYFGVVAMLLNALPAIEFEDGLSTAQEIFLTAVEMLERNNDTEGANWTIPREPLELQMPFFLGLLPNNCAGSKLRIYVYDTQSFSVGSIFCSAGQWGVEVLLHRYFASSTCRTTNPEEADLFLVPDYRACHLHLAPTYMHKGLTRIEGDDYHSQIIRNHKDKYRHPDQAEAQFQELLKSLKYFDRKQGMDHIFIFSDQGFIVNFTHTFPSWRDHIAHSIFLTTEAFTPGCGPSCFSPWKDAVIPGHIDMERFERIASFNQPTSNRSFLFNFHGRLPVNHDYYEKVSVRKALLQFERLADVSVGGFIEEYFEVMGSSHFCLVPEGTSSWTNHLYESFFAGCIPLILSDRYVLPFQDLIDWPSLSVRWPQDAVSLEMYVYVKDMVENRRELVETMKQRVDAHACWFNFYMLDGPCSPYKAILHDLEQRSRNLPKYLHPSHWLP</sequence>
<organism evidence="3 4">
    <name type="scientific">Durusdinium trenchii</name>
    <dbReference type="NCBI Taxonomy" id="1381693"/>
    <lineage>
        <taxon>Eukaryota</taxon>
        <taxon>Sar</taxon>
        <taxon>Alveolata</taxon>
        <taxon>Dinophyceae</taxon>
        <taxon>Suessiales</taxon>
        <taxon>Symbiodiniaceae</taxon>
        <taxon>Durusdinium</taxon>
    </lineage>
</organism>
<reference evidence="3 4" key="1">
    <citation type="submission" date="2024-02" db="EMBL/GenBank/DDBJ databases">
        <authorList>
            <person name="Chen Y."/>
            <person name="Shah S."/>
            <person name="Dougan E. K."/>
            <person name="Thang M."/>
            <person name="Chan C."/>
        </authorList>
    </citation>
    <scope>NUCLEOTIDE SEQUENCE [LARGE SCALE GENOMIC DNA]</scope>
</reference>
<dbReference type="Proteomes" id="UP001642484">
    <property type="component" value="Unassembled WGS sequence"/>
</dbReference>